<feature type="compositionally biased region" description="Basic and acidic residues" evidence="1">
    <location>
        <begin position="135"/>
        <end position="148"/>
    </location>
</feature>
<comment type="caution">
    <text evidence="3">The sequence shown here is derived from an EMBL/GenBank/DDBJ whole genome shotgun (WGS) entry which is preliminary data.</text>
</comment>
<dbReference type="InterPro" id="IPR001155">
    <property type="entry name" value="OxRdtase_FMN_N"/>
</dbReference>
<evidence type="ECO:0000313" key="3">
    <source>
        <dbReference type="EMBL" id="OOC54908.1"/>
    </source>
</evidence>
<dbReference type="Gene3D" id="3.20.20.70">
    <property type="entry name" value="Aldolase class I"/>
    <property type="match status" value="1"/>
</dbReference>
<dbReference type="InterPro" id="IPR013785">
    <property type="entry name" value="Aldolase_TIM"/>
</dbReference>
<dbReference type="GO" id="GO:0005829">
    <property type="term" value="C:cytosol"/>
    <property type="evidence" value="ECO:0007669"/>
    <property type="project" value="TreeGrafter"/>
</dbReference>
<reference evidence="4" key="1">
    <citation type="submission" date="2016-08" db="EMBL/GenBank/DDBJ databases">
        <authorList>
            <person name="Tokovenko B."/>
            <person name="Kalinowski J."/>
        </authorList>
    </citation>
    <scope>NUCLEOTIDE SEQUENCE [LARGE SCALE GENOMIC DNA]</scope>
    <source>
        <strain evidence="4">UTMC102</strain>
    </source>
</reference>
<dbReference type="PANTHER" id="PTHR22893:SF91">
    <property type="entry name" value="NADPH DEHYDROGENASE 2-RELATED"/>
    <property type="match status" value="1"/>
</dbReference>
<evidence type="ECO:0000259" key="2">
    <source>
        <dbReference type="Pfam" id="PF00724"/>
    </source>
</evidence>
<protein>
    <recommendedName>
        <fullName evidence="2">NADH:flavin oxidoreductase/NADH oxidase N-terminal domain-containing protein</fullName>
    </recommendedName>
</protein>
<dbReference type="GO" id="GO:0016491">
    <property type="term" value="F:oxidoreductase activity"/>
    <property type="evidence" value="ECO:0007669"/>
    <property type="project" value="InterPro"/>
</dbReference>
<dbReference type="STRING" id="501010.NOSIN_14790"/>
<keyword evidence="4" id="KW-1185">Reference proteome</keyword>
<organism evidence="3 4">
    <name type="scientific">Nocardiopsis sinuspersici</name>
    <dbReference type="NCBI Taxonomy" id="501010"/>
    <lineage>
        <taxon>Bacteria</taxon>
        <taxon>Bacillati</taxon>
        <taxon>Actinomycetota</taxon>
        <taxon>Actinomycetes</taxon>
        <taxon>Streptosporangiales</taxon>
        <taxon>Nocardiopsidaceae</taxon>
        <taxon>Nocardiopsis</taxon>
    </lineage>
</organism>
<feature type="region of interest" description="Disordered" evidence="1">
    <location>
        <begin position="131"/>
        <end position="150"/>
    </location>
</feature>
<dbReference type="SUPFAM" id="SSF51395">
    <property type="entry name" value="FMN-linked oxidoreductases"/>
    <property type="match status" value="1"/>
</dbReference>
<dbReference type="PANTHER" id="PTHR22893">
    <property type="entry name" value="NADH OXIDOREDUCTASE-RELATED"/>
    <property type="match status" value="1"/>
</dbReference>
<sequence length="158" mass="16995">MVYAQLMHTGRIGHPSDYRTSHHTVGPSPVRARGRIFTREGLQDLVLPRELGAEEIGQTIRDFAAAAENAVTAGFDGVGLHGANGYLIHQFPSTKANPRTDEWGSSSPRDGARFALETASAVAEAVRFPSGADPVLRDGDSHPGDKNKKGTLLRVLIR</sequence>
<dbReference type="AlphaFoldDB" id="A0A1V3C2N2"/>
<proteinExistence type="predicted"/>
<gene>
    <name evidence="3" type="ORF">NOSIN_14790</name>
</gene>
<name>A0A1V3C2N2_9ACTN</name>
<dbReference type="InterPro" id="IPR045247">
    <property type="entry name" value="Oye-like"/>
</dbReference>
<evidence type="ECO:0000313" key="4">
    <source>
        <dbReference type="Proteomes" id="UP000189004"/>
    </source>
</evidence>
<feature type="domain" description="NADH:flavin oxidoreductase/NADH oxidase N-terminal" evidence="2">
    <location>
        <begin position="2"/>
        <end position="126"/>
    </location>
</feature>
<dbReference type="GO" id="GO:0010181">
    <property type="term" value="F:FMN binding"/>
    <property type="evidence" value="ECO:0007669"/>
    <property type="project" value="InterPro"/>
</dbReference>
<accession>A0A1V3C2N2</accession>
<dbReference type="EMBL" id="MCOK01000001">
    <property type="protein sequence ID" value="OOC54908.1"/>
    <property type="molecule type" value="Genomic_DNA"/>
</dbReference>
<dbReference type="Proteomes" id="UP000189004">
    <property type="component" value="Unassembled WGS sequence"/>
</dbReference>
<evidence type="ECO:0000256" key="1">
    <source>
        <dbReference type="SAM" id="MobiDB-lite"/>
    </source>
</evidence>
<dbReference type="Pfam" id="PF00724">
    <property type="entry name" value="Oxidored_FMN"/>
    <property type="match status" value="1"/>
</dbReference>